<organism evidence="3 4">
    <name type="scientific">Thermoleophilum album</name>
    <dbReference type="NCBI Taxonomy" id="29539"/>
    <lineage>
        <taxon>Bacteria</taxon>
        <taxon>Bacillati</taxon>
        <taxon>Actinomycetota</taxon>
        <taxon>Thermoleophilia</taxon>
        <taxon>Thermoleophilales</taxon>
        <taxon>Thermoleophilaceae</taxon>
        <taxon>Thermoleophilum</taxon>
    </lineage>
</organism>
<dbReference type="OrthoDB" id="9770694at2"/>
<keyword evidence="4" id="KW-1185">Reference proteome</keyword>
<dbReference type="InterPro" id="IPR002611">
    <property type="entry name" value="IstB_ATP-bd"/>
</dbReference>
<feature type="domain" description="AAA+ ATPase" evidence="2">
    <location>
        <begin position="96"/>
        <end position="235"/>
    </location>
</feature>
<dbReference type="GO" id="GO:0005524">
    <property type="term" value="F:ATP binding"/>
    <property type="evidence" value="ECO:0007669"/>
    <property type="project" value="InterPro"/>
</dbReference>
<sequence length="320" mass="36022">MRGAGHLKPVDKPERDCPLGRCDGSGWLLAEDGRSATPCGCRERRIARSAGRFLGTTIPRRFRGLSFERRPISDLDPTIVDHVREFCERIDENLDAGRGLWFHGDVGTGKTSLAMLVAMHAERADRSVAIYSVPQLLARIRQTFEGAGTSYLELFRRLCEVDLLVLDDLGAERQTEWVLEQLYSLVNERWQDRRSIVVTTNSPDRPPSAPLEELRAQAARLRAALDDPMMPERAFEVLERLERICDRLEALDAGEDMLARLRAQIGRRTISRLVEICGDPLPMHGPDRRIRFEVPGDEPPEQAAAQHASEEHAAGHPRPV</sequence>
<dbReference type="AlphaFoldDB" id="A0A1H6FN07"/>
<dbReference type="GO" id="GO:0006260">
    <property type="term" value="P:DNA replication"/>
    <property type="evidence" value="ECO:0007669"/>
    <property type="project" value="TreeGrafter"/>
</dbReference>
<feature type="region of interest" description="Disordered" evidence="1">
    <location>
        <begin position="290"/>
        <end position="320"/>
    </location>
</feature>
<dbReference type="InterPro" id="IPR027417">
    <property type="entry name" value="P-loop_NTPase"/>
</dbReference>
<proteinExistence type="predicted"/>
<dbReference type="CDD" id="cd00009">
    <property type="entry name" value="AAA"/>
    <property type="match status" value="1"/>
</dbReference>
<dbReference type="PANTHER" id="PTHR30050:SF4">
    <property type="entry name" value="ATP-BINDING PROTEIN RV3427C IN INSERTION SEQUENCE-RELATED"/>
    <property type="match status" value="1"/>
</dbReference>
<name>A0A1H6FN07_THEAL</name>
<dbReference type="Proteomes" id="UP000222056">
    <property type="component" value="Unassembled WGS sequence"/>
</dbReference>
<dbReference type="Gene3D" id="3.40.50.300">
    <property type="entry name" value="P-loop containing nucleotide triphosphate hydrolases"/>
    <property type="match status" value="1"/>
</dbReference>
<protein>
    <submittedName>
        <fullName evidence="3">IstB-like ATP binding protein</fullName>
    </submittedName>
</protein>
<reference evidence="4" key="1">
    <citation type="submission" date="2016-10" db="EMBL/GenBank/DDBJ databases">
        <authorList>
            <person name="Varghese N."/>
            <person name="Submissions S."/>
        </authorList>
    </citation>
    <scope>NUCLEOTIDE SEQUENCE [LARGE SCALE GENOMIC DNA]</scope>
    <source>
        <strain evidence="4">ATCC 35263</strain>
    </source>
</reference>
<dbReference type="InterPro" id="IPR003593">
    <property type="entry name" value="AAA+_ATPase"/>
</dbReference>
<dbReference type="Pfam" id="PF01695">
    <property type="entry name" value="IstB_IS21"/>
    <property type="match status" value="1"/>
</dbReference>
<dbReference type="SMART" id="SM00382">
    <property type="entry name" value="AAA"/>
    <property type="match status" value="1"/>
</dbReference>
<dbReference type="STRING" id="29539.SAMN02745716_0694"/>
<accession>A0A1H6FN07</accession>
<gene>
    <name evidence="3" type="ORF">SAMN02745716_0694</name>
</gene>
<evidence type="ECO:0000313" key="4">
    <source>
        <dbReference type="Proteomes" id="UP000222056"/>
    </source>
</evidence>
<dbReference type="SUPFAM" id="SSF52540">
    <property type="entry name" value="P-loop containing nucleoside triphosphate hydrolases"/>
    <property type="match status" value="1"/>
</dbReference>
<dbReference type="EMBL" id="FNWJ01000001">
    <property type="protein sequence ID" value="SEH11213.1"/>
    <property type="molecule type" value="Genomic_DNA"/>
</dbReference>
<dbReference type="PANTHER" id="PTHR30050">
    <property type="entry name" value="CHROMOSOMAL REPLICATION INITIATOR PROTEIN DNAA"/>
    <property type="match status" value="1"/>
</dbReference>
<evidence type="ECO:0000259" key="2">
    <source>
        <dbReference type="SMART" id="SM00382"/>
    </source>
</evidence>
<evidence type="ECO:0000256" key="1">
    <source>
        <dbReference type="SAM" id="MobiDB-lite"/>
    </source>
</evidence>
<evidence type="ECO:0000313" key="3">
    <source>
        <dbReference type="EMBL" id="SEH11213.1"/>
    </source>
</evidence>